<feature type="region of interest" description="Disordered" evidence="1">
    <location>
        <begin position="1"/>
        <end position="43"/>
    </location>
</feature>
<reference evidence="3" key="2">
    <citation type="submission" date="2020-11" db="EMBL/GenBank/DDBJ databases">
        <authorList>
            <person name="McCartney M.A."/>
            <person name="Auch B."/>
            <person name="Kono T."/>
            <person name="Mallez S."/>
            <person name="Becker A."/>
            <person name="Gohl D.M."/>
            <person name="Silverstein K.A.T."/>
            <person name="Koren S."/>
            <person name="Bechman K.B."/>
            <person name="Herman A."/>
            <person name="Abrahante J.E."/>
            <person name="Garbe J."/>
        </authorList>
    </citation>
    <scope>NUCLEOTIDE SEQUENCE</scope>
    <source>
        <strain evidence="3">Duluth1</strain>
        <tissue evidence="3">Whole animal</tissue>
    </source>
</reference>
<organism evidence="3 4">
    <name type="scientific">Dreissena polymorpha</name>
    <name type="common">Zebra mussel</name>
    <name type="synonym">Mytilus polymorpha</name>
    <dbReference type="NCBI Taxonomy" id="45954"/>
    <lineage>
        <taxon>Eukaryota</taxon>
        <taxon>Metazoa</taxon>
        <taxon>Spiralia</taxon>
        <taxon>Lophotrochozoa</taxon>
        <taxon>Mollusca</taxon>
        <taxon>Bivalvia</taxon>
        <taxon>Autobranchia</taxon>
        <taxon>Heteroconchia</taxon>
        <taxon>Euheterodonta</taxon>
        <taxon>Imparidentia</taxon>
        <taxon>Neoheterodontei</taxon>
        <taxon>Myida</taxon>
        <taxon>Dreissenoidea</taxon>
        <taxon>Dreissenidae</taxon>
        <taxon>Dreissena</taxon>
    </lineage>
</organism>
<keyword evidence="4" id="KW-1185">Reference proteome</keyword>
<evidence type="ECO:0000256" key="1">
    <source>
        <dbReference type="SAM" id="MobiDB-lite"/>
    </source>
</evidence>
<keyword evidence="2" id="KW-0472">Membrane</keyword>
<dbReference type="Gene3D" id="1.20.1070.10">
    <property type="entry name" value="Rhodopsin 7-helix transmembrane proteins"/>
    <property type="match status" value="1"/>
</dbReference>
<comment type="caution">
    <text evidence="3">The sequence shown here is derived from an EMBL/GenBank/DDBJ whole genome shotgun (WGS) entry which is preliminary data.</text>
</comment>
<keyword evidence="2" id="KW-0812">Transmembrane</keyword>
<dbReference type="Proteomes" id="UP000828390">
    <property type="component" value="Unassembled WGS sequence"/>
</dbReference>
<proteinExistence type="predicted"/>
<evidence type="ECO:0000313" key="4">
    <source>
        <dbReference type="Proteomes" id="UP000828390"/>
    </source>
</evidence>
<dbReference type="CDD" id="cd00637">
    <property type="entry name" value="7tm_classA_rhodopsin-like"/>
    <property type="match status" value="1"/>
</dbReference>
<keyword evidence="2" id="KW-1133">Transmembrane helix</keyword>
<accession>A0A9D4EHR4</accession>
<feature type="transmembrane region" description="Helical" evidence="2">
    <location>
        <begin position="116"/>
        <end position="137"/>
    </location>
</feature>
<sequence>MKRSKPFANIKKPTTELSSSNKTDLGATTGTSDASQSFSGNSECLKNKSVEDIIPNVPSRNDNRNKQLRRRITVMVGLMAAASIASLLPYFLIQLIAKYKRYEYPMWLSLLNHTYVLNSAVNPFILGFCNTDFRLFVKNLLFVRCKKP</sequence>
<protein>
    <recommendedName>
        <fullName evidence="5">G-protein coupled receptors family 1 profile domain-containing protein</fullName>
    </recommendedName>
</protein>
<dbReference type="AlphaFoldDB" id="A0A9D4EHR4"/>
<dbReference type="SUPFAM" id="SSF81321">
    <property type="entry name" value="Family A G protein-coupled receptor-like"/>
    <property type="match status" value="1"/>
</dbReference>
<reference evidence="3" key="1">
    <citation type="journal article" date="2019" name="bioRxiv">
        <title>The Genome of the Zebra Mussel, Dreissena polymorpha: A Resource for Invasive Species Research.</title>
        <authorList>
            <person name="McCartney M.A."/>
            <person name="Auch B."/>
            <person name="Kono T."/>
            <person name="Mallez S."/>
            <person name="Zhang Y."/>
            <person name="Obille A."/>
            <person name="Becker A."/>
            <person name="Abrahante J.E."/>
            <person name="Garbe J."/>
            <person name="Badalamenti J.P."/>
            <person name="Herman A."/>
            <person name="Mangelson H."/>
            <person name="Liachko I."/>
            <person name="Sullivan S."/>
            <person name="Sone E.D."/>
            <person name="Koren S."/>
            <person name="Silverstein K.A.T."/>
            <person name="Beckman K.B."/>
            <person name="Gohl D.M."/>
        </authorList>
    </citation>
    <scope>NUCLEOTIDE SEQUENCE</scope>
    <source>
        <strain evidence="3">Duluth1</strain>
        <tissue evidence="3">Whole animal</tissue>
    </source>
</reference>
<feature type="compositionally biased region" description="Polar residues" evidence="1">
    <location>
        <begin position="15"/>
        <end position="43"/>
    </location>
</feature>
<feature type="transmembrane region" description="Helical" evidence="2">
    <location>
        <begin position="72"/>
        <end position="96"/>
    </location>
</feature>
<evidence type="ECO:0000313" key="3">
    <source>
        <dbReference type="EMBL" id="KAH3779926.1"/>
    </source>
</evidence>
<dbReference type="EMBL" id="JAIWYP010000008">
    <property type="protein sequence ID" value="KAH3779926.1"/>
    <property type="molecule type" value="Genomic_DNA"/>
</dbReference>
<evidence type="ECO:0000256" key="2">
    <source>
        <dbReference type="SAM" id="Phobius"/>
    </source>
</evidence>
<gene>
    <name evidence="3" type="ORF">DPMN_157735</name>
</gene>
<name>A0A9D4EHR4_DREPO</name>
<evidence type="ECO:0008006" key="5">
    <source>
        <dbReference type="Google" id="ProtNLM"/>
    </source>
</evidence>